<comment type="subunit">
    <text evidence="9">May form a complex composed of at least the catalytic subunit CRK2 and a cyclin.</text>
</comment>
<evidence type="ECO:0000256" key="6">
    <source>
        <dbReference type="ARBA" id="ARBA00022741"/>
    </source>
</evidence>
<evidence type="ECO:0000259" key="18">
    <source>
        <dbReference type="PROSITE" id="PS50011"/>
    </source>
</evidence>
<dbReference type="PROSITE" id="PS00107">
    <property type="entry name" value="PROTEIN_KINASE_ATP"/>
    <property type="match status" value="1"/>
</dbReference>
<dbReference type="PANTHER" id="PTHR24056">
    <property type="entry name" value="CELL DIVISION PROTEIN KINASE"/>
    <property type="match status" value="1"/>
</dbReference>
<proteinExistence type="inferred from homology"/>
<evidence type="ECO:0000256" key="3">
    <source>
        <dbReference type="ARBA" id="ARBA00012425"/>
    </source>
</evidence>
<evidence type="ECO:0000256" key="12">
    <source>
        <dbReference type="ARBA" id="ARBA00042858"/>
    </source>
</evidence>
<feature type="domain" description="Protein kinase" evidence="18">
    <location>
        <begin position="247"/>
        <end position="548"/>
    </location>
</feature>
<evidence type="ECO:0000256" key="17">
    <source>
        <dbReference type="SAM" id="MobiDB-lite"/>
    </source>
</evidence>
<dbReference type="Gene3D" id="3.30.200.20">
    <property type="entry name" value="Phosphorylase Kinase, domain 1"/>
    <property type="match status" value="1"/>
</dbReference>
<evidence type="ECO:0000256" key="5">
    <source>
        <dbReference type="ARBA" id="ARBA00022679"/>
    </source>
</evidence>
<dbReference type="InterPro" id="IPR008271">
    <property type="entry name" value="Ser/Thr_kinase_AS"/>
</dbReference>
<dbReference type="GO" id="GO:0008353">
    <property type="term" value="F:RNA polymerase II CTD heptapeptide repeat kinase activity"/>
    <property type="evidence" value="ECO:0007669"/>
    <property type="project" value="UniProtKB-EC"/>
</dbReference>
<comment type="similarity">
    <text evidence="1">Belongs to the protein kinase superfamily. CMGC Ser/Thr protein kinase family. CDC2/CDKX subfamily.</text>
</comment>
<evidence type="ECO:0000256" key="7">
    <source>
        <dbReference type="ARBA" id="ARBA00022777"/>
    </source>
</evidence>
<reference evidence="19 20" key="1">
    <citation type="journal article" date="2020" name="G3 (Bethesda)">
        <title>Improved Reference Genome for Cyclotella cryptica CCMP332, a Model for Cell Wall Morphogenesis, Salinity Adaptation, and Lipid Production in Diatoms (Bacillariophyta).</title>
        <authorList>
            <person name="Roberts W.R."/>
            <person name="Downey K.M."/>
            <person name="Ruck E.C."/>
            <person name="Traller J.C."/>
            <person name="Alverson A.J."/>
        </authorList>
    </citation>
    <scope>NUCLEOTIDE SEQUENCE [LARGE SCALE GENOMIC DNA]</scope>
    <source>
        <strain evidence="19 20">CCMP332</strain>
    </source>
</reference>
<gene>
    <name evidence="19" type="ORF">HJC23_008334</name>
</gene>
<feature type="binding site" evidence="16">
    <location>
        <position position="276"/>
    </location>
    <ligand>
        <name>ATP</name>
        <dbReference type="ChEBI" id="CHEBI:30616"/>
    </ligand>
</feature>
<keyword evidence="6 16" id="KW-0547">Nucleotide-binding</keyword>
<dbReference type="EC" id="2.7.11.23" evidence="2"/>
<protein>
    <recommendedName>
        <fullName evidence="10">Cyclin-dependent kinase 2 homolog</fullName>
        <ecNumber evidence="3">2.7.11.22</ecNumber>
        <ecNumber evidence="2">2.7.11.23</ecNumber>
    </recommendedName>
    <alternativeName>
        <fullName evidence="11">Cell division control protein 2 homolog</fullName>
    </alternativeName>
    <alternativeName>
        <fullName evidence="12">cdc2-related kinase 2</fullName>
    </alternativeName>
</protein>
<evidence type="ECO:0000313" key="19">
    <source>
        <dbReference type="EMBL" id="KAL3795249.1"/>
    </source>
</evidence>
<evidence type="ECO:0000256" key="4">
    <source>
        <dbReference type="ARBA" id="ARBA00022527"/>
    </source>
</evidence>
<dbReference type="PANTHER" id="PTHR24056:SF546">
    <property type="entry name" value="CYCLIN-DEPENDENT KINASE 12"/>
    <property type="match status" value="1"/>
</dbReference>
<organism evidence="19 20">
    <name type="scientific">Cyclotella cryptica</name>
    <dbReference type="NCBI Taxonomy" id="29204"/>
    <lineage>
        <taxon>Eukaryota</taxon>
        <taxon>Sar</taxon>
        <taxon>Stramenopiles</taxon>
        <taxon>Ochrophyta</taxon>
        <taxon>Bacillariophyta</taxon>
        <taxon>Coscinodiscophyceae</taxon>
        <taxon>Thalassiosirophycidae</taxon>
        <taxon>Stephanodiscales</taxon>
        <taxon>Stephanodiscaceae</taxon>
        <taxon>Cyclotella</taxon>
    </lineage>
</organism>
<dbReference type="Gene3D" id="1.10.510.10">
    <property type="entry name" value="Transferase(Phosphotransferase) domain 1"/>
    <property type="match status" value="1"/>
</dbReference>
<keyword evidence="20" id="KW-1185">Reference proteome</keyword>
<evidence type="ECO:0000256" key="10">
    <source>
        <dbReference type="ARBA" id="ARBA00039612"/>
    </source>
</evidence>
<evidence type="ECO:0000313" key="20">
    <source>
        <dbReference type="Proteomes" id="UP001516023"/>
    </source>
</evidence>
<keyword evidence="5" id="KW-0808">Transferase</keyword>
<name>A0ABD3Q452_9STRA</name>
<accession>A0ABD3Q452</accession>
<dbReference type="GO" id="GO:0004693">
    <property type="term" value="F:cyclin-dependent protein serine/threonine kinase activity"/>
    <property type="evidence" value="ECO:0007669"/>
    <property type="project" value="UniProtKB-EC"/>
</dbReference>
<comment type="catalytic activity">
    <reaction evidence="14">
        <text>L-seryl-[protein] + ATP = O-phospho-L-seryl-[protein] + ADP + H(+)</text>
        <dbReference type="Rhea" id="RHEA:17989"/>
        <dbReference type="Rhea" id="RHEA-COMP:9863"/>
        <dbReference type="Rhea" id="RHEA-COMP:11604"/>
        <dbReference type="ChEBI" id="CHEBI:15378"/>
        <dbReference type="ChEBI" id="CHEBI:29999"/>
        <dbReference type="ChEBI" id="CHEBI:30616"/>
        <dbReference type="ChEBI" id="CHEBI:83421"/>
        <dbReference type="ChEBI" id="CHEBI:456216"/>
        <dbReference type="EC" id="2.7.11.22"/>
    </reaction>
</comment>
<dbReference type="SMART" id="SM00220">
    <property type="entry name" value="S_TKc"/>
    <property type="match status" value="1"/>
</dbReference>
<dbReference type="PROSITE" id="PS00108">
    <property type="entry name" value="PROTEIN_KINASE_ST"/>
    <property type="match status" value="1"/>
</dbReference>
<keyword evidence="7" id="KW-0418">Kinase</keyword>
<feature type="region of interest" description="Disordered" evidence="17">
    <location>
        <begin position="167"/>
        <end position="201"/>
    </location>
</feature>
<dbReference type="Pfam" id="PF00069">
    <property type="entry name" value="Pkinase"/>
    <property type="match status" value="1"/>
</dbReference>
<evidence type="ECO:0000256" key="9">
    <source>
        <dbReference type="ARBA" id="ARBA00038543"/>
    </source>
</evidence>
<evidence type="ECO:0000256" key="13">
    <source>
        <dbReference type="ARBA" id="ARBA00047811"/>
    </source>
</evidence>
<evidence type="ECO:0000256" key="2">
    <source>
        <dbReference type="ARBA" id="ARBA00012409"/>
    </source>
</evidence>
<dbReference type="FunFam" id="1.10.510.10:FF:000415">
    <property type="entry name" value="CMGC/CDK/CRK7 protein kinase, variant"/>
    <property type="match status" value="1"/>
</dbReference>
<comment type="catalytic activity">
    <reaction evidence="13">
        <text>L-threonyl-[protein] + ATP = O-phospho-L-threonyl-[protein] + ADP + H(+)</text>
        <dbReference type="Rhea" id="RHEA:46608"/>
        <dbReference type="Rhea" id="RHEA-COMP:11060"/>
        <dbReference type="Rhea" id="RHEA-COMP:11605"/>
        <dbReference type="ChEBI" id="CHEBI:15378"/>
        <dbReference type="ChEBI" id="CHEBI:30013"/>
        <dbReference type="ChEBI" id="CHEBI:30616"/>
        <dbReference type="ChEBI" id="CHEBI:61977"/>
        <dbReference type="ChEBI" id="CHEBI:456216"/>
        <dbReference type="EC" id="2.7.11.22"/>
    </reaction>
</comment>
<evidence type="ECO:0000256" key="14">
    <source>
        <dbReference type="ARBA" id="ARBA00048367"/>
    </source>
</evidence>
<dbReference type="InterPro" id="IPR000719">
    <property type="entry name" value="Prot_kinase_dom"/>
</dbReference>
<dbReference type="EC" id="2.7.11.22" evidence="3"/>
<dbReference type="InterPro" id="IPR050108">
    <property type="entry name" value="CDK"/>
</dbReference>
<comment type="caution">
    <text evidence="19">The sequence shown here is derived from an EMBL/GenBank/DDBJ whole genome shotgun (WGS) entry which is preliminary data.</text>
</comment>
<evidence type="ECO:0000256" key="16">
    <source>
        <dbReference type="PROSITE-ProRule" id="PRU10141"/>
    </source>
</evidence>
<keyword evidence="4" id="KW-0723">Serine/threonine-protein kinase</keyword>
<feature type="region of interest" description="Disordered" evidence="17">
    <location>
        <begin position="1"/>
        <end position="43"/>
    </location>
</feature>
<evidence type="ECO:0000256" key="11">
    <source>
        <dbReference type="ARBA" id="ARBA00041902"/>
    </source>
</evidence>
<dbReference type="EMBL" id="JABMIG020000073">
    <property type="protein sequence ID" value="KAL3795249.1"/>
    <property type="molecule type" value="Genomic_DNA"/>
</dbReference>
<evidence type="ECO:0000256" key="8">
    <source>
        <dbReference type="ARBA" id="ARBA00022840"/>
    </source>
</evidence>
<dbReference type="AlphaFoldDB" id="A0ABD3Q452"/>
<dbReference type="SUPFAM" id="SSF56112">
    <property type="entry name" value="Protein kinase-like (PK-like)"/>
    <property type="match status" value="1"/>
</dbReference>
<evidence type="ECO:0000256" key="15">
    <source>
        <dbReference type="ARBA" id="ARBA00049280"/>
    </source>
</evidence>
<evidence type="ECO:0000256" key="1">
    <source>
        <dbReference type="ARBA" id="ARBA00006485"/>
    </source>
</evidence>
<feature type="compositionally biased region" description="Polar residues" evidence="17">
    <location>
        <begin position="1"/>
        <end position="11"/>
    </location>
</feature>
<dbReference type="InterPro" id="IPR017441">
    <property type="entry name" value="Protein_kinase_ATP_BS"/>
</dbReference>
<sequence length="598" mass="66871">MSTELKTTSHSGPWGKPTKSTPFVETPPISSPPPTSSPRSSHFFSRSQPAPWCISESVKLLPLLFRPIPSPSTSPHSTILFLGTIDSSLPFHILFELSIVSSEFDLRACCVLPLASVQQTIAVMSPLLAGCRMVKNCQGRLLKLSISFLLHPRKFNPSMASSASIATTTMVQPPKRPPPPKGPPPKRPPPPPLPPRGGVKSIPAALDEAKKRARAALPEGAPPNKQLRRSSHLHIKAPVVLRDVNAFQRRHQVGEGTYGSVFVATDKKSGEVVALKRINTEEEENGFPITAIREVKILKALEHPNVVQLKEIVTSKDSGDIPKNVFMVFEYLEFDLTGIIETPEIKLTQDHIKSWSKQLLSGVHYMHVNKIIHRDLKASNLLINRKGELKIADWGLARSWNPEMKRLTNRVITLWYRPPELLLGAVEYTSKIDMWSVGCIIAEMFRRGGLLKGSNESTQLDLIFHVLGHPTAEEWPNIDKMCPLWKNFKPNGPDDVLPRKLREELKTRLPTNAISWMTPHAMDLIDNLLAHNPESRWSAAQALTAEWFFDNPMPKPAGELNMKFGVESAHEWEARKKHKEMMALRQERAAQLAALNVK</sequence>
<dbReference type="CDD" id="cd07840">
    <property type="entry name" value="STKc_CDK9_like"/>
    <property type="match status" value="1"/>
</dbReference>
<dbReference type="FunFam" id="3.30.200.20:FF:000124">
    <property type="entry name" value="Cyclin-dependent kinase 4"/>
    <property type="match status" value="1"/>
</dbReference>
<keyword evidence="8 16" id="KW-0067">ATP-binding</keyword>
<dbReference type="InterPro" id="IPR011009">
    <property type="entry name" value="Kinase-like_dom_sf"/>
</dbReference>
<comment type="catalytic activity">
    <reaction evidence="15">
        <text>[DNA-directed RNA polymerase] + ATP = phospho-[DNA-directed RNA polymerase] + ADP + H(+)</text>
        <dbReference type="Rhea" id="RHEA:10216"/>
        <dbReference type="Rhea" id="RHEA-COMP:11321"/>
        <dbReference type="Rhea" id="RHEA-COMP:11322"/>
        <dbReference type="ChEBI" id="CHEBI:15378"/>
        <dbReference type="ChEBI" id="CHEBI:30616"/>
        <dbReference type="ChEBI" id="CHEBI:43176"/>
        <dbReference type="ChEBI" id="CHEBI:68546"/>
        <dbReference type="ChEBI" id="CHEBI:456216"/>
        <dbReference type="EC" id="2.7.11.23"/>
    </reaction>
</comment>
<dbReference type="GO" id="GO:0005524">
    <property type="term" value="F:ATP binding"/>
    <property type="evidence" value="ECO:0007669"/>
    <property type="project" value="UniProtKB-UniRule"/>
</dbReference>
<dbReference type="PROSITE" id="PS50011">
    <property type="entry name" value="PROTEIN_KINASE_DOM"/>
    <property type="match status" value="1"/>
</dbReference>
<dbReference type="Proteomes" id="UP001516023">
    <property type="component" value="Unassembled WGS sequence"/>
</dbReference>
<feature type="compositionally biased region" description="Pro residues" evidence="17">
    <location>
        <begin position="174"/>
        <end position="195"/>
    </location>
</feature>